<dbReference type="AlphaFoldDB" id="A0A645A2U4"/>
<accession>A0A645A2U4</accession>
<dbReference type="Pfam" id="PF14127">
    <property type="entry name" value="DUF4294"/>
    <property type="match status" value="1"/>
</dbReference>
<dbReference type="EMBL" id="VSSQ01011598">
    <property type="protein sequence ID" value="MPM47236.1"/>
    <property type="molecule type" value="Genomic_DNA"/>
</dbReference>
<evidence type="ECO:0000313" key="1">
    <source>
        <dbReference type="EMBL" id="MPM47236.1"/>
    </source>
</evidence>
<sequence length="115" mass="13749">MLSTKKLNSREREKFIKQFETNLFREFEKPLRKMTISQGKLLLKLIDREIGQSSYYLIRNYRGGAAAGFWQGVARIFGSDLKKPYDRFGEDKITEELVQMYKRGSFEYLYYSMFN</sequence>
<protein>
    <recommendedName>
        <fullName evidence="2">DUF4294 domain-containing protein</fullName>
    </recommendedName>
</protein>
<name>A0A645A2U4_9ZZZZ</name>
<reference evidence="1" key="1">
    <citation type="submission" date="2019-08" db="EMBL/GenBank/DDBJ databases">
        <authorList>
            <person name="Kucharzyk K."/>
            <person name="Murdoch R.W."/>
            <person name="Higgins S."/>
            <person name="Loffler F."/>
        </authorList>
    </citation>
    <scope>NUCLEOTIDE SEQUENCE</scope>
</reference>
<organism evidence="1">
    <name type="scientific">bioreactor metagenome</name>
    <dbReference type="NCBI Taxonomy" id="1076179"/>
    <lineage>
        <taxon>unclassified sequences</taxon>
        <taxon>metagenomes</taxon>
        <taxon>ecological metagenomes</taxon>
    </lineage>
</organism>
<comment type="caution">
    <text evidence="1">The sequence shown here is derived from an EMBL/GenBank/DDBJ whole genome shotgun (WGS) entry which is preliminary data.</text>
</comment>
<proteinExistence type="predicted"/>
<evidence type="ECO:0008006" key="2">
    <source>
        <dbReference type="Google" id="ProtNLM"/>
    </source>
</evidence>
<gene>
    <name evidence="1" type="ORF">SDC9_93944</name>
</gene>
<dbReference type="InterPro" id="IPR025636">
    <property type="entry name" value="DUF4294"/>
</dbReference>